<feature type="domain" description="Peptidase M24 C-terminal" evidence="6">
    <location>
        <begin position="544"/>
        <end position="604"/>
    </location>
</feature>
<evidence type="ECO:0000259" key="6">
    <source>
        <dbReference type="Pfam" id="PF16188"/>
    </source>
</evidence>
<dbReference type="GO" id="GO:0005737">
    <property type="term" value="C:cytoplasm"/>
    <property type="evidence" value="ECO:0007669"/>
    <property type="project" value="UniProtKB-ARBA"/>
</dbReference>
<dbReference type="RefSeq" id="WP_124966017.1">
    <property type="nucleotide sequence ID" value="NZ_RRAZ01000026.1"/>
</dbReference>
<dbReference type="PANTHER" id="PTHR43763">
    <property type="entry name" value="XAA-PRO AMINOPEPTIDASE 1"/>
    <property type="match status" value="1"/>
</dbReference>
<reference evidence="7 8" key="1">
    <citation type="submission" date="2018-11" db="EMBL/GenBank/DDBJ databases">
        <title>Gemmobacter sp. nov., YIM 102744-1 draft genome.</title>
        <authorList>
            <person name="Li G."/>
            <person name="Jiang Y."/>
        </authorList>
    </citation>
    <scope>NUCLEOTIDE SEQUENCE [LARGE SCALE GENOMIC DNA]</scope>
    <source>
        <strain evidence="7 8">YIM 102744-1</strain>
    </source>
</reference>
<gene>
    <name evidence="7" type="ORF">EG244_15330</name>
</gene>
<evidence type="ECO:0000259" key="4">
    <source>
        <dbReference type="Pfam" id="PF00557"/>
    </source>
</evidence>
<dbReference type="Proteomes" id="UP000282125">
    <property type="component" value="Unassembled WGS sequence"/>
</dbReference>
<dbReference type="EMBL" id="RRAZ01000026">
    <property type="protein sequence ID" value="RRH72194.1"/>
    <property type="molecule type" value="Genomic_DNA"/>
</dbReference>
<dbReference type="FunFam" id="3.90.230.10:FF:000009">
    <property type="entry name" value="xaa-Pro aminopeptidase 2"/>
    <property type="match status" value="1"/>
</dbReference>
<dbReference type="GO" id="GO:0046872">
    <property type="term" value="F:metal ion binding"/>
    <property type="evidence" value="ECO:0007669"/>
    <property type="project" value="UniProtKB-KW"/>
</dbReference>
<keyword evidence="2" id="KW-0479">Metal-binding</keyword>
<dbReference type="Gene3D" id="3.90.230.10">
    <property type="entry name" value="Creatinase/methionine aminopeptidase superfamily"/>
    <property type="match status" value="1"/>
</dbReference>
<organism evidence="7 8">
    <name type="scientific">Falsigemmobacter faecalis</name>
    <dbReference type="NCBI Taxonomy" id="2488730"/>
    <lineage>
        <taxon>Bacteria</taxon>
        <taxon>Pseudomonadati</taxon>
        <taxon>Pseudomonadota</taxon>
        <taxon>Alphaproteobacteria</taxon>
        <taxon>Rhodobacterales</taxon>
        <taxon>Paracoccaceae</taxon>
        <taxon>Falsigemmobacter</taxon>
    </lineage>
</organism>
<keyword evidence="7" id="KW-0645">Protease</keyword>
<comment type="similarity">
    <text evidence="1">Belongs to the peptidase M24B family.</text>
</comment>
<dbReference type="InterPro" id="IPR000994">
    <property type="entry name" value="Pept_M24"/>
</dbReference>
<dbReference type="Pfam" id="PF00557">
    <property type="entry name" value="Peptidase_M24"/>
    <property type="match status" value="1"/>
</dbReference>
<evidence type="ECO:0000313" key="8">
    <source>
        <dbReference type="Proteomes" id="UP000282125"/>
    </source>
</evidence>
<dbReference type="InterPro" id="IPR000587">
    <property type="entry name" value="Creatinase_N"/>
</dbReference>
<evidence type="ECO:0000313" key="7">
    <source>
        <dbReference type="EMBL" id="RRH72194.1"/>
    </source>
</evidence>
<dbReference type="InterPro" id="IPR033740">
    <property type="entry name" value="Pept_M24B"/>
</dbReference>
<dbReference type="OrthoDB" id="9806388at2"/>
<name>A0A3P3DED1_9RHOB</name>
<dbReference type="InterPro" id="IPR036005">
    <property type="entry name" value="Creatinase/aminopeptidase-like"/>
</dbReference>
<sequence length="604" mass="64975">MFQTFTAENSPEQGPPRLAALRLALAEAGIQGFLVPRADAWQGEYVAPRDARLAWLTGFSGSAGFCIVLPEIAGVFVDGRYRLQVRQQVAPVFTPVDWPEVSAGDWLRDNLAEGVVGFDPWLHTAAEIAAIGKALEGHPLRLQASENHVDAVWPDQPGPAIQPAFAHPEELAGETSAARRARLGAVLAKEGQASAVITLPDSICWLLNIRGADLPRNPLVQSFAILHADGSVDLFAHAAKFPAALLDLLGPEVRLAPEEDFATALTGLKGPVRVDRGTAPWAVSDILHQAGVAFVYGDDPCRLPKACKNAAEIAATREAHLRDGAAVAEFLCWFDGRAGAVCAGEVETEIGVVTALEGFRRATNQLHDLSFETISGAGPNGAVIHYRVSEDSNRRLEPNSLMLVDSGGQYKDGTTDITRTMVIGTPPEGAARAFTAVLQGMIAVSRARFPAGVAGCHLDALARAPLWTLHCDYDHGTGHGVGAFLCVHEGPQRLSRVSDVPFLPGMILSNEPGYYREGAYGIRLENLIVVREAEALAGGDAQRKMYDFETLTWAPFDRRLILVEELSRAERAWLDDYHAAVLAKIGPRVSAEVRDWLRGACAPL</sequence>
<feature type="domain" description="Peptidase M24" evidence="4">
    <location>
        <begin position="316"/>
        <end position="532"/>
    </location>
</feature>
<evidence type="ECO:0000259" key="5">
    <source>
        <dbReference type="Pfam" id="PF01321"/>
    </source>
</evidence>
<evidence type="ECO:0000256" key="2">
    <source>
        <dbReference type="ARBA" id="ARBA00022723"/>
    </source>
</evidence>
<feature type="domain" description="Creatinase N-terminal" evidence="5">
    <location>
        <begin position="17"/>
        <end position="137"/>
    </location>
</feature>
<dbReference type="Pfam" id="PF16188">
    <property type="entry name" value="Peptidase_M24_C"/>
    <property type="match status" value="1"/>
</dbReference>
<protein>
    <submittedName>
        <fullName evidence="7">Aminopeptidase P family protein</fullName>
    </submittedName>
</protein>
<comment type="caution">
    <text evidence="7">The sequence shown here is derived from an EMBL/GenBank/DDBJ whole genome shotgun (WGS) entry which is preliminary data.</text>
</comment>
<keyword evidence="3" id="KW-0378">Hydrolase</keyword>
<dbReference type="PANTHER" id="PTHR43763:SF6">
    <property type="entry name" value="XAA-PRO AMINOPEPTIDASE 1"/>
    <property type="match status" value="1"/>
</dbReference>
<dbReference type="Gene3D" id="3.40.350.10">
    <property type="entry name" value="Creatinase/prolidase N-terminal domain"/>
    <property type="match status" value="2"/>
</dbReference>
<keyword evidence="7" id="KW-0031">Aminopeptidase</keyword>
<proteinExistence type="inferred from homology"/>
<dbReference type="SUPFAM" id="SSF55920">
    <property type="entry name" value="Creatinase/aminopeptidase"/>
    <property type="match status" value="1"/>
</dbReference>
<dbReference type="InterPro" id="IPR032416">
    <property type="entry name" value="Peptidase_M24_C"/>
</dbReference>
<accession>A0A3P3DED1</accession>
<dbReference type="InterPro" id="IPR050422">
    <property type="entry name" value="X-Pro_aminopeptidase_P"/>
</dbReference>
<dbReference type="Pfam" id="PF16189">
    <property type="entry name" value="Creatinase_N_2"/>
    <property type="match status" value="1"/>
</dbReference>
<dbReference type="GO" id="GO:0070006">
    <property type="term" value="F:metalloaminopeptidase activity"/>
    <property type="evidence" value="ECO:0007669"/>
    <property type="project" value="InterPro"/>
</dbReference>
<dbReference type="InterPro" id="IPR029149">
    <property type="entry name" value="Creatin/AminoP/Spt16_N"/>
</dbReference>
<evidence type="ECO:0000256" key="3">
    <source>
        <dbReference type="ARBA" id="ARBA00022801"/>
    </source>
</evidence>
<dbReference type="AlphaFoldDB" id="A0A3P3DED1"/>
<keyword evidence="8" id="KW-1185">Reference proteome</keyword>
<dbReference type="SUPFAM" id="SSF53092">
    <property type="entry name" value="Creatinase/prolidase N-terminal domain"/>
    <property type="match status" value="1"/>
</dbReference>
<dbReference type="CDD" id="cd01085">
    <property type="entry name" value="APP"/>
    <property type="match status" value="1"/>
</dbReference>
<dbReference type="Pfam" id="PF01321">
    <property type="entry name" value="Creatinase_N"/>
    <property type="match status" value="1"/>
</dbReference>
<evidence type="ECO:0000256" key="1">
    <source>
        <dbReference type="ARBA" id="ARBA00008766"/>
    </source>
</evidence>